<dbReference type="InterPro" id="IPR017452">
    <property type="entry name" value="GPCR_Rhodpsn_7TM"/>
</dbReference>
<dbReference type="PRINTS" id="PR00752">
    <property type="entry name" value="VASOPRSNV1AR"/>
</dbReference>
<feature type="domain" description="G-protein coupled receptors family 1 profile" evidence="12">
    <location>
        <begin position="60"/>
        <end position="308"/>
    </location>
</feature>
<dbReference type="Pfam" id="PF08983">
    <property type="entry name" value="V1R_C"/>
    <property type="match status" value="1"/>
</dbReference>
<dbReference type="GO" id="GO:0042277">
    <property type="term" value="F:peptide binding"/>
    <property type="evidence" value="ECO:0007669"/>
    <property type="project" value="TreeGrafter"/>
</dbReference>
<dbReference type="SUPFAM" id="SSF81321">
    <property type="entry name" value="Family A G protein-coupled receptor-like"/>
    <property type="match status" value="1"/>
</dbReference>
<dbReference type="GeneTree" id="ENSGT01050000244882"/>
<feature type="transmembrane region" description="Helical" evidence="11">
    <location>
        <begin position="160"/>
        <end position="178"/>
    </location>
</feature>
<evidence type="ECO:0000256" key="3">
    <source>
        <dbReference type="ARBA" id="ARBA00022692"/>
    </source>
</evidence>
<dbReference type="PROSITE" id="PS50262">
    <property type="entry name" value="G_PROTEIN_RECEP_F1_2"/>
    <property type="match status" value="1"/>
</dbReference>
<dbReference type="FunFam" id="1.20.1070.10:FF:000094">
    <property type="entry name" value="Vasopressin V1a receptor"/>
    <property type="match status" value="1"/>
</dbReference>
<dbReference type="PRINTS" id="PR00237">
    <property type="entry name" value="GPCRRHODOPSN"/>
</dbReference>
<keyword evidence="10 11" id="KW-0807">Transducer</keyword>
<keyword evidence="6 11" id="KW-0472">Membrane</keyword>
<dbReference type="SMART" id="SM01381">
    <property type="entry name" value="7TM_GPCR_Srsx"/>
    <property type="match status" value="1"/>
</dbReference>
<dbReference type="InterPro" id="IPR015076">
    <property type="entry name" value="V1R_C"/>
</dbReference>
<dbReference type="GO" id="GO:0032870">
    <property type="term" value="P:cellular response to hormone stimulus"/>
    <property type="evidence" value="ECO:0007669"/>
    <property type="project" value="TreeGrafter"/>
</dbReference>
<proteinExistence type="inferred from homology"/>
<dbReference type="InterPro" id="IPR001224">
    <property type="entry name" value="Vprs_V1A_rcpt"/>
</dbReference>
<keyword evidence="5 11" id="KW-0297">G-protein coupled receptor</keyword>
<dbReference type="Ensembl" id="ENSMZET00005015180.1">
    <property type="protein sequence ID" value="ENSMZEP00005014695.1"/>
    <property type="gene ID" value="ENSMZEG00005010676.1"/>
</dbReference>
<dbReference type="InterPro" id="IPR001817">
    <property type="entry name" value="Vasoprsn_rcpt"/>
</dbReference>
<evidence type="ECO:0000256" key="9">
    <source>
        <dbReference type="ARBA" id="ARBA00023180"/>
    </source>
</evidence>
<evidence type="ECO:0000256" key="7">
    <source>
        <dbReference type="ARBA" id="ARBA00023157"/>
    </source>
</evidence>
<dbReference type="GO" id="GO:0005000">
    <property type="term" value="F:vasopressin receptor activity"/>
    <property type="evidence" value="ECO:0007669"/>
    <property type="project" value="InterPro"/>
</dbReference>
<protein>
    <submittedName>
        <fullName evidence="13">Arginine vasopressin receptor 1A</fullName>
    </submittedName>
</protein>
<keyword evidence="14" id="KW-1185">Reference proteome</keyword>
<dbReference type="AlphaFoldDB" id="A0A3P9BXI4"/>
<evidence type="ECO:0000256" key="11">
    <source>
        <dbReference type="RuleBase" id="RU046427"/>
    </source>
</evidence>
<dbReference type="PRINTS" id="PR00896">
    <property type="entry name" value="VASOPRESSINR"/>
</dbReference>
<keyword evidence="3 11" id="KW-0812">Transmembrane</keyword>
<evidence type="ECO:0000256" key="6">
    <source>
        <dbReference type="ARBA" id="ARBA00023136"/>
    </source>
</evidence>
<dbReference type="PROSITE" id="PS00237">
    <property type="entry name" value="G_PROTEIN_RECEP_F1_1"/>
    <property type="match status" value="1"/>
</dbReference>
<dbReference type="Pfam" id="PF00001">
    <property type="entry name" value="7tm_1"/>
    <property type="match status" value="1"/>
</dbReference>
<organism evidence="13 14">
    <name type="scientific">Maylandia zebra</name>
    <name type="common">zebra mbuna</name>
    <dbReference type="NCBI Taxonomy" id="106582"/>
    <lineage>
        <taxon>Eukaryota</taxon>
        <taxon>Metazoa</taxon>
        <taxon>Chordata</taxon>
        <taxon>Craniata</taxon>
        <taxon>Vertebrata</taxon>
        <taxon>Euteleostomi</taxon>
        <taxon>Actinopterygii</taxon>
        <taxon>Neopterygii</taxon>
        <taxon>Teleostei</taxon>
        <taxon>Neoteleostei</taxon>
        <taxon>Acanthomorphata</taxon>
        <taxon>Ovalentaria</taxon>
        <taxon>Cichlomorphae</taxon>
        <taxon>Cichliformes</taxon>
        <taxon>Cichlidae</taxon>
        <taxon>African cichlids</taxon>
        <taxon>Pseudocrenilabrinae</taxon>
        <taxon>Haplochromini</taxon>
        <taxon>Maylandia</taxon>
        <taxon>Maylandia zebra complex</taxon>
    </lineage>
</organism>
<dbReference type="InterPro" id="IPR000276">
    <property type="entry name" value="GPCR_Rhodpsn"/>
</dbReference>
<accession>A0A3P9BXI4</accession>
<dbReference type="STRING" id="106582.ENSMZEP00005014695"/>
<evidence type="ECO:0000259" key="12">
    <source>
        <dbReference type="PROSITE" id="PS50262"/>
    </source>
</evidence>
<feature type="transmembrane region" description="Helical" evidence="11">
    <location>
        <begin position="80"/>
        <end position="98"/>
    </location>
</feature>
<reference evidence="13" key="2">
    <citation type="submission" date="2025-09" db="UniProtKB">
        <authorList>
            <consortium name="Ensembl"/>
        </authorList>
    </citation>
    <scope>IDENTIFICATION</scope>
</reference>
<feature type="transmembrane region" description="Helical" evidence="11">
    <location>
        <begin position="254"/>
        <end position="276"/>
    </location>
</feature>
<dbReference type="GO" id="GO:0045907">
    <property type="term" value="P:positive regulation of vasoconstriction"/>
    <property type="evidence" value="ECO:0007669"/>
    <property type="project" value="TreeGrafter"/>
</dbReference>
<dbReference type="PANTHER" id="PTHR24241:SF17">
    <property type="entry name" value="VASOPRESSIN V1A RECEPTOR"/>
    <property type="match status" value="1"/>
</dbReference>
<dbReference type="PANTHER" id="PTHR24241">
    <property type="entry name" value="NEUROPEPTIDE RECEPTOR-RELATED G-PROTEIN COUPLED RECEPTOR"/>
    <property type="match status" value="1"/>
</dbReference>
<keyword evidence="4 11" id="KW-1133">Transmembrane helix</keyword>
<sequence>MLLNEENQTLVFTVTTDLMMGTSGNGTDQHNGSDPFARNEEVAQIEIMVLSITFVVAVIGNVSVLLAMYNTKKKMSRMHLFIKHLSLADLVVAFFQVLPQLCWEITFRFYGPDFLCRIVKHLQVMGMFASTYMMVMMTLDRYIAICHPLKTLQQSTRRSCSQYFIFSLSEIQNGSGVYDCWARFIEPWGARAYITWITVGIFLVPVVLLMMCYGFICHSIWKNIKYKKEKRRLNSVSSVTTISRAKLRTVKMTFVIVLAYIVCWAPFFIVQMWSVWDENFQWDDSENTAVSLSALLASLNSCCNPWIYMIFSGHLLQDFVQCFSCCRKINTDFKKEDSDSSLRRTTLLTKMTIGAQQVVPATGESWIIPPSPLFKQSKHMLTVAPNGMNDRNCNVLKLYRKPSFF</sequence>
<evidence type="ECO:0000256" key="4">
    <source>
        <dbReference type="ARBA" id="ARBA00022989"/>
    </source>
</evidence>
<keyword evidence="9 11" id="KW-0325">Glycoprotein</keyword>
<dbReference type="Gene3D" id="1.20.1070.10">
    <property type="entry name" value="Rhodopsin 7-helix transmembrane proteins"/>
    <property type="match status" value="1"/>
</dbReference>
<keyword evidence="2" id="KW-1003">Cell membrane</keyword>
<reference evidence="13" key="1">
    <citation type="submission" date="2025-08" db="UniProtKB">
        <authorList>
            <consortium name="Ensembl"/>
        </authorList>
    </citation>
    <scope>IDENTIFICATION</scope>
</reference>
<dbReference type="Proteomes" id="UP000265160">
    <property type="component" value="Unplaced"/>
</dbReference>
<feature type="transmembrane region" description="Helical" evidence="11">
    <location>
        <begin position="193"/>
        <end position="221"/>
    </location>
</feature>
<keyword evidence="8 11" id="KW-0675">Receptor</keyword>
<evidence type="ECO:0000256" key="10">
    <source>
        <dbReference type="ARBA" id="ARBA00023224"/>
    </source>
</evidence>
<evidence type="ECO:0000256" key="1">
    <source>
        <dbReference type="ARBA" id="ARBA00004651"/>
    </source>
</evidence>
<evidence type="ECO:0000256" key="8">
    <source>
        <dbReference type="ARBA" id="ARBA00023170"/>
    </source>
</evidence>
<comment type="similarity">
    <text evidence="11">Belongs to the G-protein coupled receptor 1 family. Vasopressin/oxytocin receptor subfamily.</text>
</comment>
<feature type="transmembrane region" description="Helical" evidence="11">
    <location>
        <begin position="118"/>
        <end position="139"/>
    </location>
</feature>
<feature type="transmembrane region" description="Helical" evidence="11">
    <location>
        <begin position="47"/>
        <end position="68"/>
    </location>
</feature>
<evidence type="ECO:0000313" key="14">
    <source>
        <dbReference type="Proteomes" id="UP000265160"/>
    </source>
</evidence>
<comment type="subcellular location">
    <subcellularLocation>
        <location evidence="1 11">Cell membrane</location>
        <topology evidence="1 11">Multi-pass membrane protein</topology>
    </subcellularLocation>
</comment>
<keyword evidence="7" id="KW-1015">Disulfide bond</keyword>
<dbReference type="GO" id="GO:0005886">
    <property type="term" value="C:plasma membrane"/>
    <property type="evidence" value="ECO:0007669"/>
    <property type="project" value="UniProtKB-SubCell"/>
</dbReference>
<name>A0A3P9BXI4_9CICH</name>
<evidence type="ECO:0000256" key="2">
    <source>
        <dbReference type="ARBA" id="ARBA00022475"/>
    </source>
</evidence>
<dbReference type="GO" id="GO:0001992">
    <property type="term" value="P:regulation of systemic arterial blood pressure by vasopressin"/>
    <property type="evidence" value="ECO:0007669"/>
    <property type="project" value="TreeGrafter"/>
</dbReference>
<feature type="transmembrane region" description="Helical" evidence="11">
    <location>
        <begin position="288"/>
        <end position="311"/>
    </location>
</feature>
<evidence type="ECO:0000313" key="13">
    <source>
        <dbReference type="Ensembl" id="ENSMZEP00005014695.1"/>
    </source>
</evidence>
<evidence type="ECO:0000256" key="5">
    <source>
        <dbReference type="ARBA" id="ARBA00023040"/>
    </source>
</evidence>